<gene>
    <name evidence="2" type="ORF">EZH22_30775</name>
</gene>
<protein>
    <submittedName>
        <fullName evidence="2">XRE family transcriptional regulator</fullName>
    </submittedName>
</protein>
<dbReference type="Proteomes" id="UP000596427">
    <property type="component" value="Plasmid unnamed2"/>
</dbReference>
<organism evidence="2 3">
    <name type="scientific">Xanthobacter dioxanivorans</name>
    <dbReference type="NCBI Taxonomy" id="2528964"/>
    <lineage>
        <taxon>Bacteria</taxon>
        <taxon>Pseudomonadati</taxon>
        <taxon>Pseudomonadota</taxon>
        <taxon>Alphaproteobacteria</taxon>
        <taxon>Hyphomicrobiales</taxon>
        <taxon>Xanthobacteraceae</taxon>
        <taxon>Xanthobacter</taxon>
    </lineage>
</organism>
<dbReference type="InterPro" id="IPR001387">
    <property type="entry name" value="Cro/C1-type_HTH"/>
</dbReference>
<evidence type="ECO:0000313" key="2">
    <source>
        <dbReference type="EMBL" id="QRG10113.1"/>
    </source>
</evidence>
<dbReference type="AlphaFoldDB" id="A0A974PVP3"/>
<accession>A0A974PVP3</accession>
<dbReference type="KEGG" id="xdi:EZH22_30775"/>
<evidence type="ECO:0000259" key="1">
    <source>
        <dbReference type="PROSITE" id="PS50943"/>
    </source>
</evidence>
<name>A0A974PVP3_9HYPH</name>
<dbReference type="Pfam" id="PF13744">
    <property type="entry name" value="HTH_37"/>
    <property type="match status" value="1"/>
</dbReference>
<dbReference type="PROSITE" id="PS50943">
    <property type="entry name" value="HTH_CROC1"/>
    <property type="match status" value="1"/>
</dbReference>
<dbReference type="EMBL" id="CP063364">
    <property type="protein sequence ID" value="QRG10113.1"/>
    <property type="molecule type" value="Genomic_DNA"/>
</dbReference>
<dbReference type="RefSeq" id="WP_203196994.1">
    <property type="nucleotide sequence ID" value="NZ_CP063364.1"/>
</dbReference>
<keyword evidence="3" id="KW-1185">Reference proteome</keyword>
<feature type="domain" description="HTH cro/C1-type" evidence="1">
    <location>
        <begin position="33"/>
        <end position="78"/>
    </location>
</feature>
<sequence>MSDNRFSSVWDAISETPEEAANLKLRAELMTTLRDYIAEMKLSQAAAAKLFGVAQPRVSDLKRGKIAQFSLDTLVKMAGDAGYEVGLTVHRAA</sequence>
<dbReference type="InterPro" id="IPR010982">
    <property type="entry name" value="Lambda_DNA-bd_dom_sf"/>
</dbReference>
<proteinExistence type="predicted"/>
<dbReference type="SUPFAM" id="SSF47413">
    <property type="entry name" value="lambda repressor-like DNA-binding domains"/>
    <property type="match status" value="1"/>
</dbReference>
<dbReference type="InterPro" id="IPR039554">
    <property type="entry name" value="HigA2-like_HTH"/>
</dbReference>
<evidence type="ECO:0000313" key="3">
    <source>
        <dbReference type="Proteomes" id="UP000596427"/>
    </source>
</evidence>
<dbReference type="GO" id="GO:0003677">
    <property type="term" value="F:DNA binding"/>
    <property type="evidence" value="ECO:0007669"/>
    <property type="project" value="InterPro"/>
</dbReference>
<keyword evidence="2" id="KW-0614">Plasmid</keyword>
<dbReference type="Gene3D" id="1.10.260.40">
    <property type="entry name" value="lambda repressor-like DNA-binding domains"/>
    <property type="match status" value="1"/>
</dbReference>
<dbReference type="CDD" id="cd00093">
    <property type="entry name" value="HTH_XRE"/>
    <property type="match status" value="1"/>
</dbReference>
<reference evidence="2 3" key="1">
    <citation type="submission" date="2020-10" db="EMBL/GenBank/DDBJ databases">
        <title>Degradation of 1,4-Dioxane by Xanthobacter sp. YN2, via a Novel Group-2 Soluble Di-Iron Monooxygenase.</title>
        <authorList>
            <person name="Ma F."/>
            <person name="Wang Y."/>
            <person name="Yang J."/>
            <person name="Guo H."/>
            <person name="Su D."/>
            <person name="Yu L."/>
        </authorList>
    </citation>
    <scope>NUCLEOTIDE SEQUENCE [LARGE SCALE GENOMIC DNA]</scope>
    <source>
        <strain evidence="2 3">YN2</strain>
        <plasmid evidence="2 3">unnamed2</plasmid>
    </source>
</reference>
<geneLocation type="plasmid" evidence="2 3">
    <name>unnamed2</name>
</geneLocation>